<gene>
    <name evidence="1" type="ORF">COCVIDRAFT_83749</name>
</gene>
<accession>W7F4X4</accession>
<dbReference type="AlphaFoldDB" id="W7F4X4"/>
<organism evidence="1 2">
    <name type="scientific">Bipolaris victoriae (strain FI3)</name>
    <name type="common">Victoria blight of oats agent</name>
    <name type="synonym">Cochliobolus victoriae</name>
    <dbReference type="NCBI Taxonomy" id="930091"/>
    <lineage>
        <taxon>Eukaryota</taxon>
        <taxon>Fungi</taxon>
        <taxon>Dikarya</taxon>
        <taxon>Ascomycota</taxon>
        <taxon>Pezizomycotina</taxon>
        <taxon>Dothideomycetes</taxon>
        <taxon>Pleosporomycetidae</taxon>
        <taxon>Pleosporales</taxon>
        <taxon>Pleosporineae</taxon>
        <taxon>Pleosporaceae</taxon>
        <taxon>Bipolaris</taxon>
    </lineage>
</organism>
<reference evidence="1 2" key="1">
    <citation type="journal article" date="2013" name="PLoS Genet.">
        <title>Comparative genome structure, secondary metabolite, and effector coding capacity across Cochliobolus pathogens.</title>
        <authorList>
            <person name="Condon B.J."/>
            <person name="Leng Y."/>
            <person name="Wu D."/>
            <person name="Bushley K.E."/>
            <person name="Ohm R.A."/>
            <person name="Otillar R."/>
            <person name="Martin J."/>
            <person name="Schackwitz W."/>
            <person name="Grimwood J."/>
            <person name="MohdZainudin N."/>
            <person name="Xue C."/>
            <person name="Wang R."/>
            <person name="Manning V.A."/>
            <person name="Dhillon B."/>
            <person name="Tu Z.J."/>
            <person name="Steffenson B.J."/>
            <person name="Salamov A."/>
            <person name="Sun H."/>
            <person name="Lowry S."/>
            <person name="LaButti K."/>
            <person name="Han J."/>
            <person name="Copeland A."/>
            <person name="Lindquist E."/>
            <person name="Barry K."/>
            <person name="Schmutz J."/>
            <person name="Baker S.E."/>
            <person name="Ciuffetti L.M."/>
            <person name="Grigoriev I.V."/>
            <person name="Zhong S."/>
            <person name="Turgeon B.G."/>
        </authorList>
    </citation>
    <scope>NUCLEOTIDE SEQUENCE [LARGE SCALE GENOMIC DNA]</scope>
    <source>
        <strain evidence="1 2">FI3</strain>
    </source>
</reference>
<protein>
    <submittedName>
        <fullName evidence="1">Uncharacterized protein</fullName>
    </submittedName>
</protein>
<dbReference type="Proteomes" id="UP000054337">
    <property type="component" value="Unassembled WGS sequence"/>
</dbReference>
<name>W7F4X4_BIPV3</name>
<dbReference type="RefSeq" id="XP_014562769.1">
    <property type="nucleotide sequence ID" value="XM_014707283.1"/>
</dbReference>
<evidence type="ECO:0000313" key="1">
    <source>
        <dbReference type="EMBL" id="EUN33130.1"/>
    </source>
</evidence>
<dbReference type="EMBL" id="KI968691">
    <property type="protein sequence ID" value="EUN33130.1"/>
    <property type="molecule type" value="Genomic_DNA"/>
</dbReference>
<dbReference type="OrthoDB" id="10277676at2759"/>
<sequence length="125" mass="14988">MLSIFYTVSRWYSSTMLRYFYSRNSPCTSVSNDLIRSKQKPKFTLKKRRWFTRGWTLQELEKTQKRNVLKKLTLFSPRLGNLYKRMMQKMSESNDAAVYRCVLTSYLYRNAPHSIQLYISGVCQQ</sequence>
<proteinExistence type="predicted"/>
<evidence type="ECO:0000313" key="2">
    <source>
        <dbReference type="Proteomes" id="UP000054337"/>
    </source>
</evidence>
<dbReference type="GeneID" id="26258000"/>
<dbReference type="HOGENOM" id="CLU_2015071_0_0_1"/>
<keyword evidence="2" id="KW-1185">Reference proteome</keyword>